<dbReference type="EMBL" id="JAUFPN010000123">
    <property type="protein sequence ID" value="MDN3564873.1"/>
    <property type="molecule type" value="Genomic_DNA"/>
</dbReference>
<dbReference type="Gene3D" id="3.40.30.10">
    <property type="entry name" value="Glutaredoxin"/>
    <property type="match status" value="1"/>
</dbReference>
<feature type="domain" description="Alkyl hydroperoxide reductase subunit C/ Thiol specific antioxidant" evidence="6">
    <location>
        <begin position="2"/>
        <end position="77"/>
    </location>
</feature>
<sequence>RFQALSCDLLAISVDSLFSHLAWVRSIREQFGIEIPFPLAEDLSMAIASAYGMVHPSDGDTATVRATFLIDPTGVVRLLTYYPMATGRNVDELLRTLAALQETDASGLSTPAGWQPGEEGVLPPPSTVAEADARAKAGAPAWYYQPRTSGQ</sequence>
<dbReference type="InterPro" id="IPR036249">
    <property type="entry name" value="Thioredoxin-like_sf"/>
</dbReference>
<evidence type="ECO:0000256" key="4">
    <source>
        <dbReference type="ARBA" id="ARBA00037420"/>
    </source>
</evidence>
<dbReference type="RefSeq" id="WP_290316684.1">
    <property type="nucleotide sequence ID" value="NZ_JAUFPN010000123.1"/>
</dbReference>
<name>A0ABT8A5A7_9PROT</name>
<evidence type="ECO:0000256" key="2">
    <source>
        <dbReference type="ARBA" id="ARBA00023002"/>
    </source>
</evidence>
<dbReference type="InterPro" id="IPR019479">
    <property type="entry name" value="Peroxiredoxin_C"/>
</dbReference>
<dbReference type="InterPro" id="IPR000866">
    <property type="entry name" value="AhpC/TSA"/>
</dbReference>
<gene>
    <name evidence="8" type="ORF">QWZ14_10915</name>
</gene>
<feature type="non-terminal residue" evidence="8">
    <location>
        <position position="1"/>
    </location>
</feature>
<comment type="similarity">
    <text evidence="1">Belongs to the peroxiredoxin family. AhpC/Prx1 subfamily.</text>
</comment>
<evidence type="ECO:0000256" key="1">
    <source>
        <dbReference type="ARBA" id="ARBA00009796"/>
    </source>
</evidence>
<evidence type="ECO:0000259" key="6">
    <source>
        <dbReference type="Pfam" id="PF00578"/>
    </source>
</evidence>
<evidence type="ECO:0000256" key="3">
    <source>
        <dbReference type="ARBA" id="ARBA00032824"/>
    </source>
</evidence>
<evidence type="ECO:0000313" key="8">
    <source>
        <dbReference type="EMBL" id="MDN3564873.1"/>
    </source>
</evidence>
<dbReference type="InterPro" id="IPR024706">
    <property type="entry name" value="Peroxiredoxin_AhpC-typ"/>
</dbReference>
<feature type="domain" description="Peroxiredoxin C-terminal" evidence="7">
    <location>
        <begin position="99"/>
        <end position="136"/>
    </location>
</feature>
<accession>A0ABT8A5A7</accession>
<dbReference type="PANTHER" id="PTHR10681">
    <property type="entry name" value="THIOREDOXIN PEROXIDASE"/>
    <property type="match status" value="1"/>
</dbReference>
<keyword evidence="2" id="KW-0560">Oxidoreductase</keyword>
<evidence type="ECO:0000313" key="9">
    <source>
        <dbReference type="Proteomes" id="UP001529369"/>
    </source>
</evidence>
<dbReference type="InterPro" id="IPR050217">
    <property type="entry name" value="Peroxiredoxin"/>
</dbReference>
<feature type="region of interest" description="Disordered" evidence="5">
    <location>
        <begin position="107"/>
        <end position="130"/>
    </location>
</feature>
<comment type="function">
    <text evidence="4">Thiol-specific peroxidase that catalyzes the reduction of hydrogen peroxide and organic hydroperoxides to water and alcohols, respectively. Plays a role in cell protection against oxidative stress by detoxifying peroxides.</text>
</comment>
<comment type="caution">
    <text evidence="8">The sequence shown here is derived from an EMBL/GenBank/DDBJ whole genome shotgun (WGS) entry which is preliminary data.</text>
</comment>
<protein>
    <recommendedName>
        <fullName evidence="3">Thioredoxin peroxidase</fullName>
    </recommendedName>
</protein>
<dbReference type="PANTHER" id="PTHR10681:SF128">
    <property type="entry name" value="THIOREDOXIN-DEPENDENT PEROXIDE REDUCTASE, MITOCHONDRIAL"/>
    <property type="match status" value="1"/>
</dbReference>
<dbReference type="Pfam" id="PF00578">
    <property type="entry name" value="AhpC-TSA"/>
    <property type="match status" value="1"/>
</dbReference>
<reference evidence="9" key="1">
    <citation type="journal article" date="2019" name="Int. J. Syst. Evol. Microbiol.">
        <title>The Global Catalogue of Microorganisms (GCM) 10K type strain sequencing project: providing services to taxonomists for standard genome sequencing and annotation.</title>
        <authorList>
            <consortium name="The Broad Institute Genomics Platform"/>
            <consortium name="The Broad Institute Genome Sequencing Center for Infectious Disease"/>
            <person name="Wu L."/>
            <person name="Ma J."/>
        </authorList>
    </citation>
    <scope>NUCLEOTIDE SEQUENCE [LARGE SCALE GENOMIC DNA]</scope>
    <source>
        <strain evidence="9">CECT 7131</strain>
    </source>
</reference>
<dbReference type="SUPFAM" id="SSF52833">
    <property type="entry name" value="Thioredoxin-like"/>
    <property type="match status" value="1"/>
</dbReference>
<dbReference type="PIRSF" id="PIRSF000239">
    <property type="entry name" value="AHPC"/>
    <property type="match status" value="1"/>
</dbReference>
<keyword evidence="9" id="KW-1185">Reference proteome</keyword>
<evidence type="ECO:0000259" key="7">
    <source>
        <dbReference type="Pfam" id="PF10417"/>
    </source>
</evidence>
<dbReference type="Proteomes" id="UP001529369">
    <property type="component" value="Unassembled WGS sequence"/>
</dbReference>
<proteinExistence type="inferred from homology"/>
<organism evidence="8 9">
    <name type="scientific">Paeniroseomonas aquatica</name>
    <dbReference type="NCBI Taxonomy" id="373043"/>
    <lineage>
        <taxon>Bacteria</taxon>
        <taxon>Pseudomonadati</taxon>
        <taxon>Pseudomonadota</taxon>
        <taxon>Alphaproteobacteria</taxon>
        <taxon>Acetobacterales</taxon>
        <taxon>Acetobacteraceae</taxon>
        <taxon>Paeniroseomonas</taxon>
    </lineage>
</organism>
<evidence type="ECO:0000256" key="5">
    <source>
        <dbReference type="SAM" id="MobiDB-lite"/>
    </source>
</evidence>
<dbReference type="Pfam" id="PF10417">
    <property type="entry name" value="1-cysPrx_C"/>
    <property type="match status" value="1"/>
</dbReference>